<dbReference type="AlphaFoldDB" id="A0AAX4HAM8"/>
<dbReference type="Proteomes" id="UP001338582">
    <property type="component" value="Chromosome 3"/>
</dbReference>
<dbReference type="RefSeq" id="XP_062877956.1">
    <property type="nucleotide sequence ID" value="XM_063021886.1"/>
</dbReference>
<proteinExistence type="predicted"/>
<keyword evidence="2" id="KW-1185">Reference proteome</keyword>
<reference evidence="1 2" key="1">
    <citation type="submission" date="2023-10" db="EMBL/GenBank/DDBJ databases">
        <title>Draft Genome Sequence of Candida saopaulonensis from a very Premature Infant with Sepsis.</title>
        <authorList>
            <person name="Ning Y."/>
            <person name="Dai R."/>
            <person name="Xiao M."/>
            <person name="Xu Y."/>
            <person name="Yan Q."/>
            <person name="Zhang L."/>
        </authorList>
    </citation>
    <scope>NUCLEOTIDE SEQUENCE [LARGE SCALE GENOMIC DNA]</scope>
    <source>
        <strain evidence="1 2">19XY460</strain>
    </source>
</reference>
<dbReference type="GeneID" id="88173958"/>
<evidence type="ECO:0000313" key="2">
    <source>
        <dbReference type="Proteomes" id="UP001338582"/>
    </source>
</evidence>
<dbReference type="EMBL" id="CP138896">
    <property type="protein sequence ID" value="WPK25574.1"/>
    <property type="molecule type" value="Genomic_DNA"/>
</dbReference>
<sequence length="268" mass="28895">MPMPVALNAPERMALAPINVNVSSPLQNRKIGPAGRNCSFPLTPSGTPRPFLTKSASVLVKSESSADSSRFGNLAGYKITNRNIKADLAATKLKLRLQLAFYKLKQQKEASVASTPDIHHSTAPLKSATSRMSAGRFPLLNTVATLKAATGAMRLYHIKNLSLFYNSHSGLLPLRNKTTCKLPSVHKILKTPIKAAARRHAAQGTSNSDETIDETADDTMAEGSLHTGNRSRKNDDILSLSPIRHSGFGTPNSFLVAKSLLLLGLARY</sequence>
<dbReference type="KEGG" id="asau:88173958"/>
<evidence type="ECO:0000313" key="1">
    <source>
        <dbReference type="EMBL" id="WPK25574.1"/>
    </source>
</evidence>
<gene>
    <name evidence="1" type="ORF">PUMCH_002894</name>
</gene>
<accession>A0AAX4HAM8</accession>
<protein>
    <submittedName>
        <fullName evidence="1">Uncharacterized protein</fullName>
    </submittedName>
</protein>
<name>A0AAX4HAM8_9ASCO</name>
<organism evidence="1 2">
    <name type="scientific">Australozyma saopauloensis</name>
    <dbReference type="NCBI Taxonomy" id="291208"/>
    <lineage>
        <taxon>Eukaryota</taxon>
        <taxon>Fungi</taxon>
        <taxon>Dikarya</taxon>
        <taxon>Ascomycota</taxon>
        <taxon>Saccharomycotina</taxon>
        <taxon>Pichiomycetes</taxon>
        <taxon>Metschnikowiaceae</taxon>
        <taxon>Australozyma</taxon>
    </lineage>
</organism>